<feature type="compositionally biased region" description="Basic residues" evidence="1">
    <location>
        <begin position="91"/>
        <end position="104"/>
    </location>
</feature>
<feature type="compositionally biased region" description="Basic and acidic residues" evidence="1">
    <location>
        <begin position="24"/>
        <end position="35"/>
    </location>
</feature>
<protein>
    <submittedName>
        <fullName evidence="2">Uncharacterized protein</fullName>
    </submittedName>
</protein>
<name>A0A833J3X5_9HYPH</name>
<evidence type="ECO:0000256" key="1">
    <source>
        <dbReference type="SAM" id="MobiDB-lite"/>
    </source>
</evidence>
<feature type="compositionally biased region" description="Basic and acidic residues" evidence="1">
    <location>
        <begin position="1"/>
        <end position="15"/>
    </location>
</feature>
<dbReference type="Proteomes" id="UP000469949">
    <property type="component" value="Unassembled WGS sequence"/>
</dbReference>
<evidence type="ECO:0000313" key="2">
    <source>
        <dbReference type="EMBL" id="KAB7783639.1"/>
    </source>
</evidence>
<dbReference type="EMBL" id="WEKV01000014">
    <property type="protein sequence ID" value="KAB7783639.1"/>
    <property type="molecule type" value="Genomic_DNA"/>
</dbReference>
<proteinExistence type="predicted"/>
<comment type="caution">
    <text evidence="2">The sequence shown here is derived from an EMBL/GenBank/DDBJ whole genome shotgun (WGS) entry which is preliminary data.</text>
</comment>
<feature type="region of interest" description="Disordered" evidence="1">
    <location>
        <begin position="1"/>
        <end position="104"/>
    </location>
</feature>
<feature type="compositionally biased region" description="Basic and acidic residues" evidence="1">
    <location>
        <begin position="72"/>
        <end position="81"/>
    </location>
</feature>
<organism evidence="2 3">
    <name type="scientific">Methylorubrum populi</name>
    <dbReference type="NCBI Taxonomy" id="223967"/>
    <lineage>
        <taxon>Bacteria</taxon>
        <taxon>Pseudomonadati</taxon>
        <taxon>Pseudomonadota</taxon>
        <taxon>Alphaproteobacteria</taxon>
        <taxon>Hyphomicrobiales</taxon>
        <taxon>Methylobacteriaceae</taxon>
        <taxon>Methylorubrum</taxon>
    </lineage>
</organism>
<reference evidence="2 3" key="1">
    <citation type="submission" date="2019-10" db="EMBL/GenBank/DDBJ databases">
        <title>Draft Genome Sequence of the Caffeine Degrading Methylotroph Methylorubrum populi PINKEL.</title>
        <authorList>
            <person name="Dawson S.C."/>
            <person name="Zhang X."/>
            <person name="Wright M.E."/>
            <person name="Sharma G."/>
            <person name="Langner J.T."/>
            <person name="Ditty J.L."/>
            <person name="Subuyuj G.A."/>
        </authorList>
    </citation>
    <scope>NUCLEOTIDE SEQUENCE [LARGE SCALE GENOMIC DNA]</scope>
    <source>
        <strain evidence="2 3">Pinkel</strain>
    </source>
</reference>
<sequence>MGGCARARDREERRGHQYQPAAPDGKRDETFDHVKPCLPNDPACPPVTTGRDASVPSSPRHRTRRPHQAATRRIDPRHGPRDVTLASGKSGGRRRAAAPLRRTRTARRCSTPIIRVVGALPTCPGEGMQRTAGIASEGAPMGGDGAIAHCNLIARRLGFEQAWRCSCSIEPPREKS</sequence>
<gene>
    <name evidence="2" type="ORF">F8B43_3562</name>
</gene>
<evidence type="ECO:0000313" key="3">
    <source>
        <dbReference type="Proteomes" id="UP000469949"/>
    </source>
</evidence>
<accession>A0A833J3X5</accession>
<dbReference type="AlphaFoldDB" id="A0A833J3X5"/>